<organism evidence="3 4">
    <name type="scientific">Selenomonas timonae</name>
    <dbReference type="NCBI Taxonomy" id="2754044"/>
    <lineage>
        <taxon>Bacteria</taxon>
        <taxon>Bacillati</taxon>
        <taxon>Bacillota</taxon>
        <taxon>Negativicutes</taxon>
        <taxon>Selenomonadales</taxon>
        <taxon>Selenomonadaceae</taxon>
        <taxon>Selenomonas</taxon>
    </lineage>
</organism>
<dbReference type="CDD" id="cd20736">
    <property type="entry name" value="PoNe_Nuclease"/>
    <property type="match status" value="1"/>
</dbReference>
<comment type="similarity">
    <text evidence="1 2">Belongs to the UPF0102 family.</text>
</comment>
<dbReference type="Proteomes" id="UP000515480">
    <property type="component" value="Chromosome"/>
</dbReference>
<dbReference type="GO" id="GO:0003676">
    <property type="term" value="F:nucleic acid binding"/>
    <property type="evidence" value="ECO:0007669"/>
    <property type="project" value="InterPro"/>
</dbReference>
<evidence type="ECO:0000313" key="3">
    <source>
        <dbReference type="EMBL" id="QNH53972.1"/>
    </source>
</evidence>
<name>A0A7G7VIM9_9FIRM</name>
<dbReference type="NCBIfam" id="NF009154">
    <property type="entry name" value="PRK12497.3-3"/>
    <property type="match status" value="1"/>
</dbReference>
<dbReference type="PANTHER" id="PTHR34039:SF1">
    <property type="entry name" value="UPF0102 PROTEIN YRAN"/>
    <property type="match status" value="1"/>
</dbReference>
<proteinExistence type="inferred from homology"/>
<reference evidence="3 4" key="1">
    <citation type="submission" date="2020-07" db="EMBL/GenBank/DDBJ databases">
        <title>Complete genome and description of Selenomonas timonensis sp. nov., a new bacterium isolated from a gingivitis subject.</title>
        <authorList>
            <person name="Antezack A."/>
        </authorList>
    </citation>
    <scope>NUCLEOTIDE SEQUENCE [LARGE SCALE GENOMIC DNA]</scope>
    <source>
        <strain evidence="3 4">Marseille-Q3039</strain>
    </source>
</reference>
<dbReference type="InterPro" id="IPR003509">
    <property type="entry name" value="UPF0102_YraN-like"/>
</dbReference>
<evidence type="ECO:0000313" key="4">
    <source>
        <dbReference type="Proteomes" id="UP000515480"/>
    </source>
</evidence>
<dbReference type="AlphaFoldDB" id="A0A7G7VIM9"/>
<gene>
    <name evidence="3" type="ORF">H1B31_08915</name>
</gene>
<dbReference type="InterPro" id="IPR011335">
    <property type="entry name" value="Restrct_endonuc-II-like"/>
</dbReference>
<protein>
    <recommendedName>
        <fullName evidence="2">UPF0102 protein H1B31_08915</fullName>
    </recommendedName>
</protein>
<dbReference type="NCBIfam" id="TIGR00252">
    <property type="entry name" value="YraN family protein"/>
    <property type="match status" value="1"/>
</dbReference>
<dbReference type="RefSeq" id="WP_185980056.1">
    <property type="nucleotide sequence ID" value="NZ_CP060204.1"/>
</dbReference>
<dbReference type="PANTHER" id="PTHR34039">
    <property type="entry name" value="UPF0102 PROTEIN YRAN"/>
    <property type="match status" value="1"/>
</dbReference>
<dbReference type="NCBIfam" id="NF009150">
    <property type="entry name" value="PRK12497.1-3"/>
    <property type="match status" value="1"/>
</dbReference>
<accession>A0A7G7VIM9</accession>
<evidence type="ECO:0000256" key="1">
    <source>
        <dbReference type="ARBA" id="ARBA00006738"/>
    </source>
</evidence>
<keyword evidence="4" id="KW-1185">Reference proteome</keyword>
<dbReference type="Pfam" id="PF02021">
    <property type="entry name" value="UPF0102"/>
    <property type="match status" value="1"/>
</dbReference>
<dbReference type="HAMAP" id="MF_00048">
    <property type="entry name" value="UPF0102"/>
    <property type="match status" value="1"/>
</dbReference>
<sequence>MSSKTLGDQGESCAAEYLRRQGCRILTRNYRCKIGEIDIIADDHGTLVFVEVKTRRSIRCGTPAESVHYRKRQKIVQTAYWYLREHHMENAHCRFDVLEVYAVGDTWTVHAIKNAFEV</sequence>
<dbReference type="Gene3D" id="3.40.1350.10">
    <property type="match status" value="1"/>
</dbReference>
<evidence type="ECO:0000256" key="2">
    <source>
        <dbReference type="HAMAP-Rule" id="MF_00048"/>
    </source>
</evidence>
<dbReference type="KEGG" id="stim:H1B31_08915"/>
<dbReference type="SUPFAM" id="SSF52980">
    <property type="entry name" value="Restriction endonuclease-like"/>
    <property type="match status" value="1"/>
</dbReference>
<dbReference type="EMBL" id="CP060204">
    <property type="protein sequence ID" value="QNH53972.1"/>
    <property type="molecule type" value="Genomic_DNA"/>
</dbReference>
<dbReference type="InterPro" id="IPR011856">
    <property type="entry name" value="tRNA_endonuc-like_dom_sf"/>
</dbReference>